<proteinExistence type="predicted"/>
<dbReference type="PANTHER" id="PTHR36437:SF2">
    <property type="entry name" value="GLYOXALASE_BLEOMYCIN RESISTANCE PROTEIN_DIOXYGENASE"/>
    <property type="match status" value="1"/>
</dbReference>
<evidence type="ECO:0000313" key="3">
    <source>
        <dbReference type="Proteomes" id="UP000242754"/>
    </source>
</evidence>
<dbReference type="GO" id="GO:0051213">
    <property type="term" value="F:dioxygenase activity"/>
    <property type="evidence" value="ECO:0007669"/>
    <property type="project" value="UniProtKB-KW"/>
</dbReference>
<gene>
    <name evidence="2" type="ORF">Tpal_2212</name>
</gene>
<evidence type="ECO:0000259" key="1">
    <source>
        <dbReference type="PROSITE" id="PS51819"/>
    </source>
</evidence>
<dbReference type="RefSeq" id="WP_087033772.1">
    <property type="nucleotide sequence ID" value="NZ_FJNE01000007.1"/>
</dbReference>
<sequence length="122" mass="14060">MTTANIMLYVDKVEENADFWKKYLDFKETERFDFGDSISIVLAVSPTCNLQLFNIDFIKKNSPEVAAHKPSLLFDVANFDELHEHFTKDDHPVGDIMMVGDARTFNFPDVDGNYYAVREAKE</sequence>
<evidence type="ECO:0000313" key="2">
    <source>
        <dbReference type="EMBL" id="CZQ98039.1"/>
    </source>
</evidence>
<dbReference type="Gene3D" id="3.10.180.10">
    <property type="entry name" value="2,3-Dihydroxybiphenyl 1,2-Dioxygenase, domain 1"/>
    <property type="match status" value="1"/>
</dbReference>
<name>A0A143YTA6_9LACT</name>
<keyword evidence="2" id="KW-0560">Oxidoreductase</keyword>
<dbReference type="AlphaFoldDB" id="A0A143YTA6"/>
<dbReference type="OrthoDB" id="9803079at2"/>
<protein>
    <submittedName>
        <fullName evidence="2">Glyoxalase/bleomycin resistance protein/dihydroxybiphenyl dioxygenase</fullName>
    </submittedName>
</protein>
<dbReference type="STRING" id="140314.SAMN04488076_12523"/>
<dbReference type="Pfam" id="PF00903">
    <property type="entry name" value="Glyoxalase"/>
    <property type="match status" value="1"/>
</dbReference>
<dbReference type="PROSITE" id="PS51819">
    <property type="entry name" value="VOC"/>
    <property type="match status" value="1"/>
</dbReference>
<dbReference type="SUPFAM" id="SSF54593">
    <property type="entry name" value="Glyoxalase/Bleomycin resistance protein/Dihydroxybiphenyl dioxygenase"/>
    <property type="match status" value="1"/>
</dbReference>
<dbReference type="PANTHER" id="PTHR36437">
    <property type="entry name" value="GLYOXALASE/BLEOMYCIN RESISTANCE PROTEIN/DIOXYGENASE"/>
    <property type="match status" value="1"/>
</dbReference>
<dbReference type="InterPro" id="IPR037523">
    <property type="entry name" value="VOC_core"/>
</dbReference>
<organism evidence="2 3">
    <name type="scientific">Trichococcus palustris</name>
    <dbReference type="NCBI Taxonomy" id="140314"/>
    <lineage>
        <taxon>Bacteria</taxon>
        <taxon>Bacillati</taxon>
        <taxon>Bacillota</taxon>
        <taxon>Bacilli</taxon>
        <taxon>Lactobacillales</taxon>
        <taxon>Carnobacteriaceae</taxon>
        <taxon>Trichococcus</taxon>
    </lineage>
</organism>
<dbReference type="Proteomes" id="UP000242754">
    <property type="component" value="Unassembled WGS sequence"/>
</dbReference>
<dbReference type="InterPro" id="IPR029068">
    <property type="entry name" value="Glyas_Bleomycin-R_OHBP_Dase"/>
</dbReference>
<feature type="domain" description="VOC" evidence="1">
    <location>
        <begin position="2"/>
        <end position="120"/>
    </location>
</feature>
<keyword evidence="3" id="KW-1185">Reference proteome</keyword>
<accession>A0A143YTA6</accession>
<dbReference type="EMBL" id="FJNE01000007">
    <property type="protein sequence ID" value="CZQ98039.1"/>
    <property type="molecule type" value="Genomic_DNA"/>
</dbReference>
<dbReference type="InterPro" id="IPR004360">
    <property type="entry name" value="Glyas_Fos-R_dOase_dom"/>
</dbReference>
<keyword evidence="2" id="KW-0223">Dioxygenase</keyword>
<reference evidence="2 3" key="1">
    <citation type="submission" date="2016-02" db="EMBL/GenBank/DDBJ databases">
        <authorList>
            <person name="Wen L."/>
            <person name="He K."/>
            <person name="Yang H."/>
        </authorList>
    </citation>
    <scope>NUCLEOTIDE SEQUENCE [LARGE SCALE GENOMIC DNA]</scope>
    <source>
        <strain evidence="2">Trichococcus palustris</strain>
    </source>
</reference>